<dbReference type="PANTHER" id="PTHR31048">
    <property type="entry name" value="OS03G0233200 PROTEIN"/>
    <property type="match status" value="1"/>
</dbReference>
<proteinExistence type="predicted"/>
<evidence type="ECO:0008006" key="5">
    <source>
        <dbReference type="Google" id="ProtNLM"/>
    </source>
</evidence>
<dbReference type="Pfam" id="PF00314">
    <property type="entry name" value="Thaumatin"/>
    <property type="match status" value="1"/>
</dbReference>
<dbReference type="InterPro" id="IPR037176">
    <property type="entry name" value="Osmotin/thaumatin-like_sf"/>
</dbReference>
<protein>
    <recommendedName>
        <fullName evidence="5">Thaumatin-like protein</fullName>
    </recommendedName>
</protein>
<dbReference type="PRINTS" id="PR00347">
    <property type="entry name" value="THAUMATIN"/>
</dbReference>
<reference evidence="3" key="2">
    <citation type="submission" date="2021-12" db="EMBL/GenBank/DDBJ databases">
        <title>Resequencing data analysis of finger millet.</title>
        <authorList>
            <person name="Hatakeyama M."/>
            <person name="Aluri S."/>
            <person name="Balachadran M.T."/>
            <person name="Sivarajan S.R."/>
            <person name="Poveda L."/>
            <person name="Shimizu-Inatsugi R."/>
            <person name="Schlapbach R."/>
            <person name="Sreeman S.M."/>
            <person name="Shimizu K.K."/>
        </authorList>
    </citation>
    <scope>NUCLEOTIDE SEQUENCE</scope>
</reference>
<evidence type="ECO:0000256" key="2">
    <source>
        <dbReference type="SAM" id="SignalP"/>
    </source>
</evidence>
<feature type="disulfide bond" evidence="1">
    <location>
        <begin position="94"/>
        <end position="100"/>
    </location>
</feature>
<comment type="caution">
    <text evidence="3">The sequence shown here is derived from an EMBL/GenBank/DDBJ whole genome shotgun (WGS) entry which is preliminary data.</text>
</comment>
<dbReference type="SUPFAM" id="SSF49870">
    <property type="entry name" value="Osmotin, thaumatin-like protein"/>
    <property type="match status" value="1"/>
</dbReference>
<keyword evidence="4" id="KW-1185">Reference proteome</keyword>
<keyword evidence="2" id="KW-0732">Signal</keyword>
<dbReference type="InterPro" id="IPR001938">
    <property type="entry name" value="Thaumatin"/>
</dbReference>
<feature type="signal peptide" evidence="2">
    <location>
        <begin position="1"/>
        <end position="27"/>
    </location>
</feature>
<evidence type="ECO:0000256" key="1">
    <source>
        <dbReference type="PIRSR" id="PIRSR002703-1"/>
    </source>
</evidence>
<evidence type="ECO:0000313" key="3">
    <source>
        <dbReference type="EMBL" id="GJM95085.1"/>
    </source>
</evidence>
<dbReference type="SMART" id="SM00205">
    <property type="entry name" value="THN"/>
    <property type="match status" value="1"/>
</dbReference>
<accession>A0AAV5CAD3</accession>
<dbReference type="EMBL" id="BQKI01000005">
    <property type="protein sequence ID" value="GJM95085.1"/>
    <property type="molecule type" value="Genomic_DNA"/>
</dbReference>
<dbReference type="Gene3D" id="2.60.110.10">
    <property type="entry name" value="Thaumatin"/>
    <property type="match status" value="1"/>
</dbReference>
<evidence type="ECO:0000313" key="4">
    <source>
        <dbReference type="Proteomes" id="UP001054889"/>
    </source>
</evidence>
<dbReference type="PROSITE" id="PS51367">
    <property type="entry name" value="THAUMATIN_2"/>
    <property type="match status" value="1"/>
</dbReference>
<feature type="chain" id="PRO_5043585189" description="Thaumatin-like protein" evidence="2">
    <location>
        <begin position="28"/>
        <end position="183"/>
    </location>
</feature>
<dbReference type="CDD" id="cd09217">
    <property type="entry name" value="TLP-P"/>
    <property type="match status" value="1"/>
</dbReference>
<dbReference type="Proteomes" id="UP001054889">
    <property type="component" value="Unassembled WGS sequence"/>
</dbReference>
<name>A0AAV5CAD3_ELECO</name>
<keyword evidence="1" id="KW-1015">Disulfide bond</keyword>
<feature type="disulfide bond" evidence="1">
    <location>
        <begin position="80"/>
        <end position="89"/>
    </location>
</feature>
<organism evidence="3 4">
    <name type="scientific">Eleusine coracana subsp. coracana</name>
    <dbReference type="NCBI Taxonomy" id="191504"/>
    <lineage>
        <taxon>Eukaryota</taxon>
        <taxon>Viridiplantae</taxon>
        <taxon>Streptophyta</taxon>
        <taxon>Embryophyta</taxon>
        <taxon>Tracheophyta</taxon>
        <taxon>Spermatophyta</taxon>
        <taxon>Magnoliopsida</taxon>
        <taxon>Liliopsida</taxon>
        <taxon>Poales</taxon>
        <taxon>Poaceae</taxon>
        <taxon>PACMAD clade</taxon>
        <taxon>Chloridoideae</taxon>
        <taxon>Cynodonteae</taxon>
        <taxon>Eleusininae</taxon>
        <taxon>Eleusine</taxon>
    </lineage>
</organism>
<dbReference type="AlphaFoldDB" id="A0AAV5CAD3"/>
<sequence length="183" mass="18872">MAFPSSTSRVLFAVLLLVALAAGGAGAANVLVVNNCPFTVWPGAFPPELGGGTQLNPGQTWLVPVPAGTKGARIWARTGCIFFNNNGRCVTGDCAGALRCEVSGKPPATLAEFTIGEDASNAMDYFDVSVVDGFNVPMDFVPSTGGAIRCRDPGSGCADGSHGGEARIHQCRGNSDYQVTFCP</sequence>
<reference evidence="3" key="1">
    <citation type="journal article" date="2018" name="DNA Res.">
        <title>Multiple hybrid de novo genome assembly of finger millet, an orphan allotetraploid crop.</title>
        <authorList>
            <person name="Hatakeyama M."/>
            <person name="Aluri S."/>
            <person name="Balachadran M.T."/>
            <person name="Sivarajan S.R."/>
            <person name="Patrignani A."/>
            <person name="Gruter S."/>
            <person name="Poveda L."/>
            <person name="Shimizu-Inatsugi R."/>
            <person name="Baeten J."/>
            <person name="Francoijs K.J."/>
            <person name="Nataraja K.N."/>
            <person name="Reddy Y.A.N."/>
            <person name="Phadnis S."/>
            <person name="Ravikumar R.L."/>
            <person name="Schlapbach R."/>
            <person name="Sreeman S.M."/>
            <person name="Shimizu K.K."/>
        </authorList>
    </citation>
    <scope>NUCLEOTIDE SEQUENCE</scope>
</reference>
<dbReference type="PIRSF" id="PIRSF002703">
    <property type="entry name" value="Thaumatin"/>
    <property type="match status" value="1"/>
</dbReference>
<gene>
    <name evidence="3" type="primary">ga11783</name>
    <name evidence="3" type="ORF">PR202_ga11783</name>
</gene>